<evidence type="ECO:0000256" key="2">
    <source>
        <dbReference type="ARBA" id="ARBA00023125"/>
    </source>
</evidence>
<dbReference type="Pfam" id="PF12833">
    <property type="entry name" value="HTH_18"/>
    <property type="match status" value="1"/>
</dbReference>
<dbReference type="InterPro" id="IPR009057">
    <property type="entry name" value="Homeodomain-like_sf"/>
</dbReference>
<dbReference type="InterPro" id="IPR018060">
    <property type="entry name" value="HTH_AraC"/>
</dbReference>
<protein>
    <submittedName>
        <fullName evidence="5">AraC family transcriptional regulator</fullName>
    </submittedName>
</protein>
<comment type="caution">
    <text evidence="5">The sequence shown here is derived from an EMBL/GenBank/DDBJ whole genome shotgun (WGS) entry which is preliminary data.</text>
</comment>
<dbReference type="CDD" id="cd06976">
    <property type="entry name" value="cupin_MtlR-like_N"/>
    <property type="match status" value="1"/>
</dbReference>
<evidence type="ECO:0000256" key="3">
    <source>
        <dbReference type="ARBA" id="ARBA00023163"/>
    </source>
</evidence>
<dbReference type="InterPro" id="IPR011051">
    <property type="entry name" value="RmlC_Cupin_sf"/>
</dbReference>
<evidence type="ECO:0000256" key="1">
    <source>
        <dbReference type="ARBA" id="ARBA00023015"/>
    </source>
</evidence>
<dbReference type="PROSITE" id="PS00041">
    <property type="entry name" value="HTH_ARAC_FAMILY_1"/>
    <property type="match status" value="1"/>
</dbReference>
<dbReference type="RefSeq" id="WP_129017831.1">
    <property type="nucleotide sequence ID" value="NZ_SDDZ01000007.1"/>
</dbReference>
<dbReference type="PANTHER" id="PTHR43280">
    <property type="entry name" value="ARAC-FAMILY TRANSCRIPTIONAL REGULATOR"/>
    <property type="match status" value="1"/>
</dbReference>
<feature type="domain" description="HTH araC/xylS-type" evidence="4">
    <location>
        <begin position="185"/>
        <end position="283"/>
    </location>
</feature>
<dbReference type="SMART" id="SM00342">
    <property type="entry name" value="HTH_ARAC"/>
    <property type="match status" value="1"/>
</dbReference>
<dbReference type="AlphaFoldDB" id="A0A4Q0XEK6"/>
<keyword evidence="2" id="KW-0238">DNA-binding</keyword>
<dbReference type="SUPFAM" id="SSF46689">
    <property type="entry name" value="Homeodomain-like"/>
    <property type="match status" value="2"/>
</dbReference>
<evidence type="ECO:0000313" key="6">
    <source>
        <dbReference type="Proteomes" id="UP000289792"/>
    </source>
</evidence>
<gene>
    <name evidence="5" type="ORF">ESZ48_12500</name>
</gene>
<evidence type="ECO:0000313" key="5">
    <source>
        <dbReference type="EMBL" id="RXJ49430.1"/>
    </source>
</evidence>
<keyword evidence="6" id="KW-1185">Reference proteome</keyword>
<dbReference type="InterPro" id="IPR018062">
    <property type="entry name" value="HTH_AraC-typ_CS"/>
</dbReference>
<dbReference type="PROSITE" id="PS01124">
    <property type="entry name" value="HTH_ARAC_FAMILY_2"/>
    <property type="match status" value="1"/>
</dbReference>
<dbReference type="OrthoDB" id="1410704at2"/>
<name>A0A4Q0XEK6_9FLAO</name>
<organism evidence="5 6">
    <name type="scientific">Gelidibacter gilvus</name>
    <dbReference type="NCBI Taxonomy" id="59602"/>
    <lineage>
        <taxon>Bacteria</taxon>
        <taxon>Pseudomonadati</taxon>
        <taxon>Bacteroidota</taxon>
        <taxon>Flavobacteriia</taxon>
        <taxon>Flavobacteriales</taxon>
        <taxon>Flavobacteriaceae</taxon>
        <taxon>Gelidibacter</taxon>
    </lineage>
</organism>
<dbReference type="SUPFAM" id="SSF51182">
    <property type="entry name" value="RmlC-like cupins"/>
    <property type="match status" value="1"/>
</dbReference>
<sequence length="292" mass="33522">MKLHLLDRSHTTSAISVRKNSYANFLKIWHYHPELELVIVLKSKGTRFIGDSIKKFQSKDVVLIGKNLPHMWLNDPKYFQEDKSLSAEAVAIHFKEDFLGNTFLQLPEIKPIVALFKKAEQGIQFRNVPDALIQAIIKLNDETDFNKTHQFIGILHELAVHDDYNLLASSGYVASLRLEKSDLSNKVIAFIFNNFNKDIDLNSVADLVNMNSSAFSRSFKRVHRKTFSKYVNEIRIGYACKLLIENELNVAAIAYESGFNNLSNFNRQFKMIKNMSPSAYLKKHSKYTTEAI</sequence>
<proteinExistence type="predicted"/>
<dbReference type="GO" id="GO:0003700">
    <property type="term" value="F:DNA-binding transcription factor activity"/>
    <property type="evidence" value="ECO:0007669"/>
    <property type="project" value="InterPro"/>
</dbReference>
<keyword evidence="3" id="KW-0804">Transcription</keyword>
<dbReference type="Gene3D" id="1.10.10.60">
    <property type="entry name" value="Homeodomain-like"/>
    <property type="match status" value="2"/>
</dbReference>
<dbReference type="Proteomes" id="UP000289792">
    <property type="component" value="Unassembled WGS sequence"/>
</dbReference>
<dbReference type="EMBL" id="SDDZ01000007">
    <property type="protein sequence ID" value="RXJ49430.1"/>
    <property type="molecule type" value="Genomic_DNA"/>
</dbReference>
<reference evidence="5 6" key="1">
    <citation type="submission" date="2019-01" db="EMBL/GenBank/DDBJ databases">
        <title>Genome sequence of the Antarctic species Gelidibacter gilvus ACAM 158(T).</title>
        <authorList>
            <person name="Bowman J.P."/>
        </authorList>
    </citation>
    <scope>NUCLEOTIDE SEQUENCE [LARGE SCALE GENOMIC DNA]</scope>
    <source>
        <strain evidence="5 6">IC158</strain>
    </source>
</reference>
<dbReference type="InterPro" id="IPR014710">
    <property type="entry name" value="RmlC-like_jellyroll"/>
</dbReference>
<dbReference type="PANTHER" id="PTHR43280:SF27">
    <property type="entry name" value="TRANSCRIPTIONAL REGULATOR MTLR"/>
    <property type="match status" value="1"/>
</dbReference>
<accession>A0A4Q0XEK6</accession>
<dbReference type="Gene3D" id="2.60.120.10">
    <property type="entry name" value="Jelly Rolls"/>
    <property type="match status" value="1"/>
</dbReference>
<evidence type="ECO:0000259" key="4">
    <source>
        <dbReference type="PROSITE" id="PS01124"/>
    </source>
</evidence>
<dbReference type="GO" id="GO:0043565">
    <property type="term" value="F:sequence-specific DNA binding"/>
    <property type="evidence" value="ECO:0007669"/>
    <property type="project" value="InterPro"/>
</dbReference>
<keyword evidence="1" id="KW-0805">Transcription regulation</keyword>